<protein>
    <submittedName>
        <fullName evidence="1">SEPTUM SITE-DETERMINING PROTEIN DIVIVA CELL DIVISION, SEPTATION, CELL.4A</fullName>
    </submittedName>
</protein>
<organism evidence="1">
    <name type="scientific">Podoviridae sp. ct8Lf7</name>
    <dbReference type="NCBI Taxonomy" id="2827723"/>
    <lineage>
        <taxon>Viruses</taxon>
        <taxon>Duplodnaviria</taxon>
        <taxon>Heunggongvirae</taxon>
        <taxon>Uroviricota</taxon>
        <taxon>Caudoviricetes</taxon>
    </lineage>
</organism>
<reference evidence="1" key="1">
    <citation type="journal article" date="2021" name="Proc. Natl. Acad. Sci. U.S.A.">
        <title>A Catalog of Tens of Thousands of Viruses from Human Metagenomes Reveals Hidden Associations with Chronic Diseases.</title>
        <authorList>
            <person name="Tisza M.J."/>
            <person name="Buck C.B."/>
        </authorList>
    </citation>
    <scope>NUCLEOTIDE SEQUENCE</scope>
    <source>
        <strain evidence="1">Ct8Lf7</strain>
    </source>
</reference>
<dbReference type="GO" id="GO:0051301">
    <property type="term" value="P:cell division"/>
    <property type="evidence" value="ECO:0007669"/>
    <property type="project" value="UniProtKB-KW"/>
</dbReference>
<proteinExistence type="predicted"/>
<evidence type="ECO:0000313" key="1">
    <source>
        <dbReference type="EMBL" id="DAF44356.1"/>
    </source>
</evidence>
<keyword evidence="1" id="KW-0132">Cell division</keyword>
<sequence length="35" mass="3944">MSNNYYSKSEVDSLLSPILQRLEALEEKVNTDIGS</sequence>
<dbReference type="EMBL" id="BK032511">
    <property type="protein sequence ID" value="DAF44356.1"/>
    <property type="molecule type" value="Genomic_DNA"/>
</dbReference>
<accession>A0A8S5RZZ0</accession>
<name>A0A8S5RZZ0_9CAUD</name>
<keyword evidence="1" id="KW-0131">Cell cycle</keyword>